<feature type="region of interest" description="Disordered" evidence="1">
    <location>
        <begin position="53"/>
        <end position="119"/>
    </location>
</feature>
<gene>
    <name evidence="2" type="ORF">DBV15_07473</name>
</gene>
<feature type="region of interest" description="Disordered" evidence="1">
    <location>
        <begin position="208"/>
        <end position="256"/>
    </location>
</feature>
<dbReference type="EMBL" id="QBLH01002703">
    <property type="protein sequence ID" value="TGZ47749.1"/>
    <property type="molecule type" value="Genomic_DNA"/>
</dbReference>
<feature type="region of interest" description="Disordered" evidence="1">
    <location>
        <begin position="305"/>
        <end position="329"/>
    </location>
</feature>
<reference evidence="2 3" key="1">
    <citation type="journal article" date="2019" name="Philos. Trans. R. Soc. Lond., B, Biol. Sci.">
        <title>Ant behaviour and brain gene expression of defending hosts depend on the ecological success of the intruding social parasite.</title>
        <authorList>
            <person name="Kaur R."/>
            <person name="Stoldt M."/>
            <person name="Jongepier E."/>
            <person name="Feldmeyer B."/>
            <person name="Menzel F."/>
            <person name="Bornberg-Bauer E."/>
            <person name="Foitzik S."/>
        </authorList>
    </citation>
    <scope>NUCLEOTIDE SEQUENCE [LARGE SCALE GENOMIC DNA]</scope>
    <source>
        <tissue evidence="2">Whole body</tissue>
    </source>
</reference>
<evidence type="ECO:0000313" key="2">
    <source>
        <dbReference type="EMBL" id="TGZ47749.1"/>
    </source>
</evidence>
<protein>
    <submittedName>
        <fullName evidence="2">Uncharacterized protein</fullName>
    </submittedName>
</protein>
<name>A0A4S2KIL5_9HYME</name>
<dbReference type="AlphaFoldDB" id="A0A4S2KIL5"/>
<evidence type="ECO:0000256" key="1">
    <source>
        <dbReference type="SAM" id="MobiDB-lite"/>
    </source>
</evidence>
<feature type="region of interest" description="Disordered" evidence="1">
    <location>
        <begin position="1"/>
        <end position="20"/>
    </location>
</feature>
<sequence length="354" mass="39681">MSFGMSGVRGPCRARGYNARGGDREYRRARVVGNAYLNMPAIVSRIEERWKNAGGCGAPRRKLGKEDKKKKRQLTFYSPPTAANRPSTSRREQKQNSIARRGRPRRMSETPRIPDADRRRLIESIEQHGGSGGGERRWSLLFDKDPDSCVSARGRSAGQNNNKPVRQIRRVQSMMIPGRFLAASATAVALRHRAHSSTLSRRVTATLTGHTRPDRAASTRRAEIAGGSGGEEAFGEKEKEREREREKERERARASVPHGDRVCGVVAVARPTGFGARGAVSHPRARGRRRRHRYPMLEQHEAEIGAPRHEPARTNPREREGGREEESKRGFCKRLCGSRTLRTVARRTINAECG</sequence>
<proteinExistence type="predicted"/>
<feature type="compositionally biased region" description="Basic and acidic residues" evidence="1">
    <location>
        <begin position="211"/>
        <end position="223"/>
    </location>
</feature>
<feature type="compositionally biased region" description="Basic and acidic residues" evidence="1">
    <location>
        <begin position="234"/>
        <end position="256"/>
    </location>
</feature>
<accession>A0A4S2KIL5</accession>
<feature type="compositionally biased region" description="Basic and acidic residues" evidence="1">
    <location>
        <begin position="106"/>
        <end position="119"/>
    </location>
</feature>
<dbReference type="Proteomes" id="UP000310200">
    <property type="component" value="Unassembled WGS sequence"/>
</dbReference>
<feature type="compositionally biased region" description="Basic residues" evidence="1">
    <location>
        <begin position="59"/>
        <end position="73"/>
    </location>
</feature>
<organism evidence="2 3">
    <name type="scientific">Temnothorax longispinosus</name>
    <dbReference type="NCBI Taxonomy" id="300112"/>
    <lineage>
        <taxon>Eukaryota</taxon>
        <taxon>Metazoa</taxon>
        <taxon>Ecdysozoa</taxon>
        <taxon>Arthropoda</taxon>
        <taxon>Hexapoda</taxon>
        <taxon>Insecta</taxon>
        <taxon>Pterygota</taxon>
        <taxon>Neoptera</taxon>
        <taxon>Endopterygota</taxon>
        <taxon>Hymenoptera</taxon>
        <taxon>Apocrita</taxon>
        <taxon>Aculeata</taxon>
        <taxon>Formicoidea</taxon>
        <taxon>Formicidae</taxon>
        <taxon>Myrmicinae</taxon>
        <taxon>Temnothorax</taxon>
    </lineage>
</organism>
<comment type="caution">
    <text evidence="2">The sequence shown here is derived from an EMBL/GenBank/DDBJ whole genome shotgun (WGS) entry which is preliminary data.</text>
</comment>
<evidence type="ECO:0000313" key="3">
    <source>
        <dbReference type="Proteomes" id="UP000310200"/>
    </source>
</evidence>
<keyword evidence="3" id="KW-1185">Reference proteome</keyword>